<organism evidence="1 2">
    <name type="scientific">Echinicola soli</name>
    <dbReference type="NCBI Taxonomy" id="2591634"/>
    <lineage>
        <taxon>Bacteria</taxon>
        <taxon>Pseudomonadati</taxon>
        <taxon>Bacteroidota</taxon>
        <taxon>Cytophagia</taxon>
        <taxon>Cytophagales</taxon>
        <taxon>Cyclobacteriaceae</taxon>
        <taxon>Echinicola</taxon>
    </lineage>
</organism>
<dbReference type="Proteomes" id="UP000316614">
    <property type="component" value="Chromosome"/>
</dbReference>
<reference evidence="1 2" key="1">
    <citation type="submission" date="2019-06" db="EMBL/GenBank/DDBJ databases">
        <title>Echinicola alkalisoli sp. nov. isolated from saline soil.</title>
        <authorList>
            <person name="Sun J.-Q."/>
            <person name="Xu L."/>
        </authorList>
    </citation>
    <scope>NUCLEOTIDE SEQUENCE [LARGE SCALE GENOMIC DNA]</scope>
    <source>
        <strain evidence="1 2">LN3S3</strain>
    </source>
</reference>
<accession>A0A514CJ65</accession>
<keyword evidence="2" id="KW-1185">Reference proteome</keyword>
<dbReference type="EMBL" id="CP041253">
    <property type="protein sequence ID" value="QDH79816.1"/>
    <property type="molecule type" value="Genomic_DNA"/>
</dbReference>
<evidence type="ECO:0008006" key="3">
    <source>
        <dbReference type="Google" id="ProtNLM"/>
    </source>
</evidence>
<sequence length="297" mass="33767">MKLNRLYIPFLLIVLAFGLSFCQPKESEKMLLVCGDSKVLMVDYHKSVESGAPSIAWTWDAHEAKDLPEKYRSKRFNTMDDCKAINGGEQLLVSSSSGGVALIDTKDSKVQFYATVPNAHSVEILPKDRLVAAASTSSTGNKIMLFDIHRPEKVIFEDSLYSAHGVVWHKENERLYALGYDVLRAYKMPSADKLVLEKEWKIPGEGGHDLQLVPDGRHFLMTEHTGAWTFDIEEEKFEKIADFPQAENIKSIGKDASGQFIFTVPEKSWWTHHVSFHLPEQKLAFPDMKVYKARWMN</sequence>
<dbReference type="KEGG" id="echi:FKX85_12545"/>
<dbReference type="InterPro" id="IPR015943">
    <property type="entry name" value="WD40/YVTN_repeat-like_dom_sf"/>
</dbReference>
<name>A0A514CJ65_9BACT</name>
<protein>
    <recommendedName>
        <fullName evidence="3">WD40 repeat domain-containing protein</fullName>
    </recommendedName>
</protein>
<dbReference type="InterPro" id="IPR045383">
    <property type="entry name" value="DUF6528"/>
</dbReference>
<dbReference type="Pfam" id="PF20138">
    <property type="entry name" value="DUF6528"/>
    <property type="match status" value="1"/>
</dbReference>
<dbReference type="AlphaFoldDB" id="A0A514CJ65"/>
<dbReference type="OrthoDB" id="7577105at2"/>
<dbReference type="RefSeq" id="WP_141615055.1">
    <property type="nucleotide sequence ID" value="NZ_CP041253.1"/>
</dbReference>
<evidence type="ECO:0000313" key="1">
    <source>
        <dbReference type="EMBL" id="QDH79816.1"/>
    </source>
</evidence>
<evidence type="ECO:0000313" key="2">
    <source>
        <dbReference type="Proteomes" id="UP000316614"/>
    </source>
</evidence>
<dbReference type="Gene3D" id="2.130.10.10">
    <property type="entry name" value="YVTN repeat-like/Quinoprotein amine dehydrogenase"/>
    <property type="match status" value="1"/>
</dbReference>
<gene>
    <name evidence="1" type="ORF">FKX85_12545</name>
</gene>
<dbReference type="SUPFAM" id="SSF82171">
    <property type="entry name" value="DPP6 N-terminal domain-like"/>
    <property type="match status" value="1"/>
</dbReference>
<proteinExistence type="predicted"/>